<accession>A0ACC1QYB9</accession>
<name>A0ACC1QYB9_9HYPO</name>
<proteinExistence type="predicted"/>
<evidence type="ECO:0000313" key="2">
    <source>
        <dbReference type="Proteomes" id="UP001148737"/>
    </source>
</evidence>
<evidence type="ECO:0000313" key="1">
    <source>
        <dbReference type="EMBL" id="KAJ3494534.1"/>
    </source>
</evidence>
<gene>
    <name evidence="1" type="ORF">NLG97_g4018</name>
</gene>
<protein>
    <submittedName>
        <fullName evidence="1">Uncharacterized protein</fullName>
    </submittedName>
</protein>
<reference evidence="1" key="1">
    <citation type="submission" date="2022-07" db="EMBL/GenBank/DDBJ databases">
        <title>Genome Sequence of Lecanicillium saksenae.</title>
        <authorList>
            <person name="Buettner E."/>
        </authorList>
    </citation>
    <scope>NUCLEOTIDE SEQUENCE</scope>
    <source>
        <strain evidence="1">VT-O1</strain>
    </source>
</reference>
<comment type="caution">
    <text evidence="1">The sequence shown here is derived from an EMBL/GenBank/DDBJ whole genome shotgun (WGS) entry which is preliminary data.</text>
</comment>
<dbReference type="Proteomes" id="UP001148737">
    <property type="component" value="Unassembled WGS sequence"/>
</dbReference>
<organism evidence="1 2">
    <name type="scientific">Lecanicillium saksenae</name>
    <dbReference type="NCBI Taxonomy" id="468837"/>
    <lineage>
        <taxon>Eukaryota</taxon>
        <taxon>Fungi</taxon>
        <taxon>Dikarya</taxon>
        <taxon>Ascomycota</taxon>
        <taxon>Pezizomycotina</taxon>
        <taxon>Sordariomycetes</taxon>
        <taxon>Hypocreomycetidae</taxon>
        <taxon>Hypocreales</taxon>
        <taxon>Cordycipitaceae</taxon>
        <taxon>Lecanicillium</taxon>
    </lineage>
</organism>
<keyword evidence="2" id="KW-1185">Reference proteome</keyword>
<dbReference type="EMBL" id="JANAKD010000368">
    <property type="protein sequence ID" value="KAJ3494534.1"/>
    <property type="molecule type" value="Genomic_DNA"/>
</dbReference>
<sequence>MTTYQATGQELVARYHGEIQGKVVLTTGVSPGGLGAHFLQTIAEGQPALLILAGRDTLKTQATANEITEKYPKQKFKLLRLDLSSLAAVRVAAQEVLTWSDVPSIDILVNNAGIMAVPYSLSVDGCESQFASNHLGHFLFTNLIMPKILASPTPRVVTVSSGGHRFGAVRFADLNFDNGALYEKWTAYGQSKTANILFAKSLAQTLGGRGLLSFSIHPGAIVTPLSKHLDLSPGGDGEKRFQLARERGLKVGFTEAAPRVSKDQGIATHVFTCFAPNLSGYNGKYFTECKPANPYEEEIMCWATSTVEANRLWSLSESLVGQKFEY</sequence>